<organism evidence="1">
    <name type="scientific">Tanacetum cinerariifolium</name>
    <name type="common">Dalmatian daisy</name>
    <name type="synonym">Chrysanthemum cinerariifolium</name>
    <dbReference type="NCBI Taxonomy" id="118510"/>
    <lineage>
        <taxon>Eukaryota</taxon>
        <taxon>Viridiplantae</taxon>
        <taxon>Streptophyta</taxon>
        <taxon>Embryophyta</taxon>
        <taxon>Tracheophyta</taxon>
        <taxon>Spermatophyta</taxon>
        <taxon>Magnoliopsida</taxon>
        <taxon>eudicotyledons</taxon>
        <taxon>Gunneridae</taxon>
        <taxon>Pentapetalae</taxon>
        <taxon>asterids</taxon>
        <taxon>campanulids</taxon>
        <taxon>Asterales</taxon>
        <taxon>Asteraceae</taxon>
        <taxon>Asteroideae</taxon>
        <taxon>Anthemideae</taxon>
        <taxon>Anthemidinae</taxon>
        <taxon>Tanacetum</taxon>
    </lineage>
</organism>
<sequence>MEQKNIQDRNVLSIDYHRPFIQVTTDNNLCLLLADELRIVRSSTLDFITSSDSVAGIVSRCSSPILREFSVSSVDKTGNVEGKILVSKPPEDCARCAKCGHPVNGPYCQRCALLREKLEEDLVTYFQTFQNTFESSDDSTNVINAPREPFVVKKDHGVNPPPTDKCCCECGNALDGIFCQQCICKSYGKGDHIGYNCPPKVPIISNPKPCNQTMNNELPQTLPSFDTTTNVINAPREPFVVKKDHGVNPPPTDKCYGIFCQQCICKSYGKGDHIGYNCPPKVPIISNPKPCNQTMNNELPQTLPSFDTTCYSDKENSVPCISKTNFVDESSNIFNPPPQPPIYSCEFYESNAKYGHYCTPQALFINLEPGYSQDFNFSQNIHDFQQHSRTTLMEQMTKLTSMCEMVCQNFQKKQEEKRIEEEQGAKARYWKIPACCDDDDDYNSAITPVLSTEETDNSLSMGDEHLDTILATESDKVIKSSVEDLVPILTKDHFEIVINSNDDISSSDDDSIYNENIEYVEASPHDSEVVSLEVAKIVILEEEEIEDDNLRKKLLNEKGDCLSWGEMVVVMGSRVVMEIGEKMAEKGVGKMGGKHCAGHNVLNMNVTRVSTFGDFTTLVPVVSKD</sequence>
<dbReference type="EMBL" id="BKCJ010007365">
    <property type="protein sequence ID" value="GEU76893.1"/>
    <property type="molecule type" value="Genomic_DNA"/>
</dbReference>
<gene>
    <name evidence="1" type="ORF">Tci_048871</name>
</gene>
<comment type="caution">
    <text evidence="1">The sequence shown here is derived from an EMBL/GenBank/DDBJ whole genome shotgun (WGS) entry which is preliminary data.</text>
</comment>
<protein>
    <submittedName>
        <fullName evidence="1">Uncharacterized protein</fullName>
    </submittedName>
</protein>
<dbReference type="AlphaFoldDB" id="A0A6L2MSE1"/>
<name>A0A6L2MSE1_TANCI</name>
<reference evidence="1" key="1">
    <citation type="journal article" date="2019" name="Sci. Rep.">
        <title>Draft genome of Tanacetum cinerariifolium, the natural source of mosquito coil.</title>
        <authorList>
            <person name="Yamashiro T."/>
            <person name="Shiraishi A."/>
            <person name="Satake H."/>
            <person name="Nakayama K."/>
        </authorList>
    </citation>
    <scope>NUCLEOTIDE SEQUENCE</scope>
</reference>
<accession>A0A6L2MSE1</accession>
<proteinExistence type="predicted"/>
<evidence type="ECO:0000313" key="1">
    <source>
        <dbReference type="EMBL" id="GEU76893.1"/>
    </source>
</evidence>